<name>A0A1G2FWV3_9BACT</name>
<keyword evidence="2" id="KW-0229">DNA integration</keyword>
<evidence type="ECO:0000256" key="5">
    <source>
        <dbReference type="PROSITE-ProRule" id="PRU01248"/>
    </source>
</evidence>
<proteinExistence type="inferred from homology"/>
<keyword evidence="3 5" id="KW-0238">DNA-binding</keyword>
<dbReference type="InterPro" id="IPR004107">
    <property type="entry name" value="Integrase_SAM-like_N"/>
</dbReference>
<dbReference type="GO" id="GO:0006310">
    <property type="term" value="P:DNA recombination"/>
    <property type="evidence" value="ECO:0007669"/>
    <property type="project" value="UniProtKB-KW"/>
</dbReference>
<dbReference type="SUPFAM" id="SSF56349">
    <property type="entry name" value="DNA breaking-rejoining enzymes"/>
    <property type="match status" value="1"/>
</dbReference>
<dbReference type="GO" id="GO:0003677">
    <property type="term" value="F:DNA binding"/>
    <property type="evidence" value="ECO:0007669"/>
    <property type="project" value="UniProtKB-UniRule"/>
</dbReference>
<feature type="domain" description="Core-binding (CB)" evidence="7">
    <location>
        <begin position="1"/>
        <end position="87"/>
    </location>
</feature>
<organism evidence="8 9">
    <name type="scientific">Candidatus Ryanbacteria bacterium RIFCSPHIGHO2_01_45_13</name>
    <dbReference type="NCBI Taxonomy" id="1802112"/>
    <lineage>
        <taxon>Bacteria</taxon>
        <taxon>Candidatus Ryaniibacteriota</taxon>
    </lineage>
</organism>
<evidence type="ECO:0000256" key="4">
    <source>
        <dbReference type="ARBA" id="ARBA00023172"/>
    </source>
</evidence>
<protein>
    <recommendedName>
        <fullName evidence="10">Tyrosine recombinase XerC</fullName>
    </recommendedName>
</protein>
<dbReference type="PANTHER" id="PTHR30349">
    <property type="entry name" value="PHAGE INTEGRASE-RELATED"/>
    <property type="match status" value="1"/>
</dbReference>
<keyword evidence="4" id="KW-0233">DNA recombination</keyword>
<reference evidence="8 9" key="1">
    <citation type="journal article" date="2016" name="Nat. Commun.">
        <title>Thousands of microbial genomes shed light on interconnected biogeochemical processes in an aquifer system.</title>
        <authorList>
            <person name="Anantharaman K."/>
            <person name="Brown C.T."/>
            <person name="Hug L.A."/>
            <person name="Sharon I."/>
            <person name="Castelle C.J."/>
            <person name="Probst A.J."/>
            <person name="Thomas B.C."/>
            <person name="Singh A."/>
            <person name="Wilkins M.J."/>
            <person name="Karaoz U."/>
            <person name="Brodie E.L."/>
            <person name="Williams K.H."/>
            <person name="Hubbard S.S."/>
            <person name="Banfield J.F."/>
        </authorList>
    </citation>
    <scope>NUCLEOTIDE SEQUENCE [LARGE SCALE GENOMIC DNA]</scope>
</reference>
<evidence type="ECO:0000313" key="9">
    <source>
        <dbReference type="Proteomes" id="UP000176700"/>
    </source>
</evidence>
<dbReference type="Proteomes" id="UP000176700">
    <property type="component" value="Unassembled WGS sequence"/>
</dbReference>
<dbReference type="InterPro" id="IPR013762">
    <property type="entry name" value="Integrase-like_cat_sf"/>
</dbReference>
<evidence type="ECO:0000313" key="8">
    <source>
        <dbReference type="EMBL" id="OGZ42553.1"/>
    </source>
</evidence>
<gene>
    <name evidence="8" type="ORF">A2W41_01630</name>
</gene>
<dbReference type="NCBIfam" id="NF040815">
    <property type="entry name" value="recomb_XerA_Arch"/>
    <property type="match status" value="1"/>
</dbReference>
<evidence type="ECO:0000256" key="3">
    <source>
        <dbReference type="ARBA" id="ARBA00023125"/>
    </source>
</evidence>
<accession>A0A1G2FWV3</accession>
<dbReference type="InterPro" id="IPR011010">
    <property type="entry name" value="DNA_brk_join_enz"/>
</dbReference>
<dbReference type="Pfam" id="PF02899">
    <property type="entry name" value="Phage_int_SAM_1"/>
    <property type="match status" value="1"/>
</dbReference>
<dbReference type="AlphaFoldDB" id="A0A1G2FWV3"/>
<dbReference type="InterPro" id="IPR010998">
    <property type="entry name" value="Integrase_recombinase_N"/>
</dbReference>
<comment type="caution">
    <text evidence="8">The sequence shown here is derived from an EMBL/GenBank/DDBJ whole genome shotgun (WGS) entry which is preliminary data.</text>
</comment>
<evidence type="ECO:0000259" key="6">
    <source>
        <dbReference type="PROSITE" id="PS51898"/>
    </source>
</evidence>
<dbReference type="GO" id="GO:0015074">
    <property type="term" value="P:DNA integration"/>
    <property type="evidence" value="ECO:0007669"/>
    <property type="project" value="UniProtKB-KW"/>
</dbReference>
<feature type="domain" description="Tyr recombinase" evidence="6">
    <location>
        <begin position="107"/>
        <end position="286"/>
    </location>
</feature>
<dbReference type="InterPro" id="IPR050090">
    <property type="entry name" value="Tyrosine_recombinase_XerCD"/>
</dbReference>
<comment type="similarity">
    <text evidence="1">Belongs to the 'phage' integrase family.</text>
</comment>
<evidence type="ECO:0000259" key="7">
    <source>
        <dbReference type="PROSITE" id="PS51900"/>
    </source>
</evidence>
<dbReference type="InterPro" id="IPR044068">
    <property type="entry name" value="CB"/>
</dbReference>
<dbReference type="PANTHER" id="PTHR30349:SF41">
    <property type="entry name" value="INTEGRASE_RECOMBINASE PROTEIN MJ0367-RELATED"/>
    <property type="match status" value="1"/>
</dbReference>
<dbReference type="PROSITE" id="PS51898">
    <property type="entry name" value="TYR_RECOMBINASE"/>
    <property type="match status" value="1"/>
</dbReference>
<dbReference type="Gene3D" id="1.10.150.130">
    <property type="match status" value="1"/>
</dbReference>
<dbReference type="CDD" id="cd00798">
    <property type="entry name" value="INT_XerDC_C"/>
    <property type="match status" value="1"/>
</dbReference>
<evidence type="ECO:0008006" key="10">
    <source>
        <dbReference type="Google" id="ProtNLM"/>
    </source>
</evidence>
<dbReference type="Pfam" id="PF00589">
    <property type="entry name" value="Phage_integrase"/>
    <property type="match status" value="1"/>
</dbReference>
<evidence type="ECO:0000256" key="2">
    <source>
        <dbReference type="ARBA" id="ARBA00022908"/>
    </source>
</evidence>
<sequence length="294" mass="34000">MKLLKVFLEYLEIERGRSPRTLANYRHYLERFLNQAKIKRPRDITEERVRKFRLWLNRTTNDKGQSLSRKTQSYHLIALRTFLKYCARRDIETLAPEKIELAKLPSRDIDLPDIEDVERLLTAPQGQSLGSLRNRTILELLFSTGLRISELVALNRDSINFKRGEFSIRGKGGRVRVVFLSPRAAEALKEYLKHRTDTEEALFAGTQKKPGRLTVRQIQRLIGRYAVKAGIAKKVTPHTLRHLFATDLLINGADLRSVQALLGHASITTTQIYTHLTDKQLKEIHKSFHGVRRK</sequence>
<dbReference type="Gene3D" id="1.10.443.10">
    <property type="entry name" value="Intergrase catalytic core"/>
    <property type="match status" value="1"/>
</dbReference>
<dbReference type="EMBL" id="MHNI01000016">
    <property type="protein sequence ID" value="OGZ42553.1"/>
    <property type="molecule type" value="Genomic_DNA"/>
</dbReference>
<evidence type="ECO:0000256" key="1">
    <source>
        <dbReference type="ARBA" id="ARBA00008857"/>
    </source>
</evidence>
<dbReference type="PROSITE" id="PS51900">
    <property type="entry name" value="CB"/>
    <property type="match status" value="1"/>
</dbReference>
<dbReference type="InterPro" id="IPR002104">
    <property type="entry name" value="Integrase_catalytic"/>
</dbReference>